<keyword evidence="3" id="KW-1185">Reference proteome</keyword>
<evidence type="ECO:0000313" key="3">
    <source>
        <dbReference type="Proteomes" id="UP000652354"/>
    </source>
</evidence>
<sequence>MIALAPPAGAALEPNADATDPGASAAPVDPMTIEVPYLAQAQVSINAAWDLAACPAAPEGAPVQVSCEDQSGGVVVTASAFDPDAGPWPFPIEVTTESGDPRTLDYTLALALPEAPTPVAGPFESPGVAGGRTLIPLAALVAECTFCSTGVAASAQAVDPEDGPVRVRAWIAERHLVIDADADVTEAVIAVTVRDGAQTASQPAEITVPLLASHAEGGHGLHLVVPLQETVAWDAADLVADPLGAQWSIVECPPTARGSVTCTADSVTFTRGDAPGDLEDQVSVILTAPDGRSAAASITVSPTAESVRLAGAAPVAGATAPLATPAPPSTPTQDPGADVGILSALWSRVPVLP</sequence>
<comment type="caution">
    <text evidence="2">The sequence shown here is derived from an EMBL/GenBank/DDBJ whole genome shotgun (WGS) entry which is preliminary data.</text>
</comment>
<evidence type="ECO:0000256" key="1">
    <source>
        <dbReference type="SAM" id="MobiDB-lite"/>
    </source>
</evidence>
<proteinExistence type="predicted"/>
<gene>
    <name evidence="2" type="ORF">Dac01nite_16560</name>
</gene>
<name>A0A919Q2M2_9MICO</name>
<protein>
    <submittedName>
        <fullName evidence="2">Uncharacterized protein</fullName>
    </submittedName>
</protein>
<dbReference type="AlphaFoldDB" id="A0A919Q2M2"/>
<dbReference type="EMBL" id="BONR01000003">
    <property type="protein sequence ID" value="GIG54904.1"/>
    <property type="molecule type" value="Genomic_DNA"/>
</dbReference>
<organism evidence="2 3">
    <name type="scientific">Demequina activiva</name>
    <dbReference type="NCBI Taxonomy" id="1582364"/>
    <lineage>
        <taxon>Bacteria</taxon>
        <taxon>Bacillati</taxon>
        <taxon>Actinomycetota</taxon>
        <taxon>Actinomycetes</taxon>
        <taxon>Micrococcales</taxon>
        <taxon>Demequinaceae</taxon>
        <taxon>Demequina</taxon>
    </lineage>
</organism>
<dbReference type="Proteomes" id="UP000652354">
    <property type="component" value="Unassembled WGS sequence"/>
</dbReference>
<reference evidence="2" key="1">
    <citation type="submission" date="2021-01" db="EMBL/GenBank/DDBJ databases">
        <title>Whole genome shotgun sequence of Demequina activiva NBRC 110675.</title>
        <authorList>
            <person name="Komaki H."/>
            <person name="Tamura T."/>
        </authorList>
    </citation>
    <scope>NUCLEOTIDE SEQUENCE</scope>
    <source>
        <strain evidence="2">NBRC 110675</strain>
    </source>
</reference>
<accession>A0A919Q2M2</accession>
<feature type="region of interest" description="Disordered" evidence="1">
    <location>
        <begin position="1"/>
        <end position="27"/>
    </location>
</feature>
<evidence type="ECO:0000313" key="2">
    <source>
        <dbReference type="EMBL" id="GIG54904.1"/>
    </source>
</evidence>
<feature type="compositionally biased region" description="Low complexity" evidence="1">
    <location>
        <begin position="1"/>
        <end position="16"/>
    </location>
</feature>